<evidence type="ECO:0000256" key="7">
    <source>
        <dbReference type="ARBA" id="ARBA00022989"/>
    </source>
</evidence>
<evidence type="ECO:0000256" key="4">
    <source>
        <dbReference type="ARBA" id="ARBA00022692"/>
    </source>
</evidence>
<evidence type="ECO:0000256" key="8">
    <source>
        <dbReference type="ARBA" id="ARBA00023136"/>
    </source>
</evidence>
<dbReference type="Proteomes" id="UP001642409">
    <property type="component" value="Unassembled WGS sequence"/>
</dbReference>
<evidence type="ECO:0000259" key="10">
    <source>
        <dbReference type="PROSITE" id="PS50929"/>
    </source>
</evidence>
<feature type="transmembrane region" description="Helical" evidence="9">
    <location>
        <begin position="86"/>
        <end position="106"/>
    </location>
</feature>
<accession>A0ABP1MTZ9</accession>
<feature type="transmembrane region" description="Helical" evidence="9">
    <location>
        <begin position="17"/>
        <end position="39"/>
    </location>
</feature>
<keyword evidence="6" id="KW-0067">ATP-binding</keyword>
<reference evidence="11 12" key="1">
    <citation type="submission" date="2024-07" db="EMBL/GenBank/DDBJ databases">
        <authorList>
            <person name="Akdeniz Z."/>
        </authorList>
    </citation>
    <scope>NUCLEOTIDE SEQUENCE [LARGE SCALE GENOMIC DNA]</scope>
</reference>
<feature type="transmembrane region" description="Helical" evidence="9">
    <location>
        <begin position="112"/>
        <end position="134"/>
    </location>
</feature>
<dbReference type="InterPro" id="IPR044726">
    <property type="entry name" value="ABCC_6TM_D2"/>
</dbReference>
<comment type="subcellular location">
    <subcellularLocation>
        <location evidence="1">Membrane</location>
        <topology evidence="1">Multi-pass membrane protein</topology>
    </subcellularLocation>
</comment>
<keyword evidence="8 9" id="KW-0472">Membrane</keyword>
<evidence type="ECO:0000313" key="11">
    <source>
        <dbReference type="EMBL" id="CAL6115921.1"/>
    </source>
</evidence>
<protein>
    <submittedName>
        <fullName evidence="11">Xenobiotic-transporting_ATPase / Multidrug resistance-associated protein</fullName>
    </submittedName>
</protein>
<evidence type="ECO:0000256" key="2">
    <source>
        <dbReference type="ARBA" id="ARBA00009726"/>
    </source>
</evidence>
<dbReference type="InterPro" id="IPR036640">
    <property type="entry name" value="ABC1_TM_sf"/>
</dbReference>
<dbReference type="PROSITE" id="PS50929">
    <property type="entry name" value="ABC_TM1F"/>
    <property type="match status" value="1"/>
</dbReference>
<feature type="domain" description="ABC transmembrane type-1" evidence="10">
    <location>
        <begin position="1"/>
        <end position="259"/>
    </location>
</feature>
<dbReference type="Pfam" id="PF00664">
    <property type="entry name" value="ABC_membrane"/>
    <property type="match status" value="1"/>
</dbReference>
<feature type="transmembrane region" description="Helical" evidence="9">
    <location>
        <begin position="207"/>
        <end position="226"/>
    </location>
</feature>
<keyword evidence="12" id="KW-1185">Reference proteome</keyword>
<feature type="transmembrane region" description="Helical" evidence="9">
    <location>
        <begin position="232"/>
        <end position="257"/>
    </location>
</feature>
<keyword evidence="3" id="KW-0813">Transport</keyword>
<dbReference type="InterPro" id="IPR011527">
    <property type="entry name" value="ABC1_TM_dom"/>
</dbReference>
<name>A0ABP1MTZ9_9EUKA</name>
<dbReference type="PANTHER" id="PTHR24223">
    <property type="entry name" value="ATP-BINDING CASSETTE SUB-FAMILY C"/>
    <property type="match status" value="1"/>
</dbReference>
<gene>
    <name evidence="11" type="ORF">HINF_LOCUS78839</name>
</gene>
<dbReference type="CDD" id="cd18580">
    <property type="entry name" value="ABC_6TM_ABCC_D2"/>
    <property type="match status" value="1"/>
</dbReference>
<dbReference type="InterPro" id="IPR050173">
    <property type="entry name" value="ABC_transporter_C-like"/>
</dbReference>
<evidence type="ECO:0000256" key="1">
    <source>
        <dbReference type="ARBA" id="ARBA00004141"/>
    </source>
</evidence>
<dbReference type="Gene3D" id="1.20.1560.10">
    <property type="entry name" value="ABC transporter type 1, transmembrane domain"/>
    <property type="match status" value="1"/>
</dbReference>
<evidence type="ECO:0000313" key="12">
    <source>
        <dbReference type="Proteomes" id="UP001642409"/>
    </source>
</evidence>
<evidence type="ECO:0000256" key="5">
    <source>
        <dbReference type="ARBA" id="ARBA00022741"/>
    </source>
</evidence>
<evidence type="ECO:0000256" key="9">
    <source>
        <dbReference type="SAM" id="Phobius"/>
    </source>
</evidence>
<keyword evidence="4 9" id="KW-0812">Transmembrane</keyword>
<evidence type="ECO:0000256" key="6">
    <source>
        <dbReference type="ARBA" id="ARBA00022840"/>
    </source>
</evidence>
<keyword evidence="7 9" id="KW-1133">Transmembrane helix</keyword>
<organism evidence="11 12">
    <name type="scientific">Hexamita inflata</name>
    <dbReference type="NCBI Taxonomy" id="28002"/>
    <lineage>
        <taxon>Eukaryota</taxon>
        <taxon>Metamonada</taxon>
        <taxon>Diplomonadida</taxon>
        <taxon>Hexamitidae</taxon>
        <taxon>Hexamitinae</taxon>
        <taxon>Hexamita</taxon>
    </lineage>
</organism>
<keyword evidence="5" id="KW-0547">Nucleotide-binding</keyword>
<dbReference type="EMBL" id="CAXDID020000930">
    <property type="protein sequence ID" value="CAL6115921.1"/>
    <property type="molecule type" value="Genomic_DNA"/>
</dbReference>
<comment type="similarity">
    <text evidence="2">Belongs to the ABC transporter superfamily. ABCC family. Conjugate transporter (TC 3.A.1.208) subfamily.</text>
</comment>
<evidence type="ECO:0000256" key="3">
    <source>
        <dbReference type="ARBA" id="ARBA00022448"/>
    </source>
</evidence>
<dbReference type="SUPFAM" id="SSF90123">
    <property type="entry name" value="ABC transporter transmembrane region"/>
    <property type="match status" value="1"/>
</dbReference>
<proteinExistence type="inferred from homology"/>
<sequence>MELNQKEFPFPYSEKYYYVYAGVCVGMVLAFLLKMVSFFKFNISAAQRLYMNQLKAVVRTKLSFFDTTPQGRIINRLVKDTESVDFAFGRFLLMTLLQASMILGMVVTICVLNWPCVFVIVPSVVIYVVLFSKFRSVTPQLKRLESKTRSDVFSLCQEVMDQLISIRAYQVEDSFRKQFRSSALTNLNVQLYANSSGKWVSFRMTQLGAVMAFLIIFIAMIIAPFSPTLSQYAALIVVYGYSIQQLMVAVILAFTNAEQEVPAIERMLEFAQLENESDLNNSLISKSIVTKKENIGLDIENLL</sequence>
<dbReference type="PANTHER" id="PTHR24223:SF456">
    <property type="entry name" value="MULTIDRUG RESISTANCE-ASSOCIATED PROTEIN LETHAL(2)03659"/>
    <property type="match status" value="1"/>
</dbReference>
<comment type="caution">
    <text evidence="11">The sequence shown here is derived from an EMBL/GenBank/DDBJ whole genome shotgun (WGS) entry which is preliminary data.</text>
</comment>